<dbReference type="PANTHER" id="PTHR34222">
    <property type="entry name" value="GAG_PRE-INTEGRS DOMAIN-CONTAINING PROTEIN"/>
    <property type="match status" value="1"/>
</dbReference>
<dbReference type="InterPro" id="IPR054722">
    <property type="entry name" value="PolX-like_BBD"/>
</dbReference>
<feature type="region of interest" description="Disordered" evidence="1">
    <location>
        <begin position="223"/>
        <end position="248"/>
    </location>
</feature>
<organism evidence="3 4">
    <name type="scientific">Trifolium medium</name>
    <dbReference type="NCBI Taxonomy" id="97028"/>
    <lineage>
        <taxon>Eukaryota</taxon>
        <taxon>Viridiplantae</taxon>
        <taxon>Streptophyta</taxon>
        <taxon>Embryophyta</taxon>
        <taxon>Tracheophyta</taxon>
        <taxon>Spermatophyta</taxon>
        <taxon>Magnoliopsida</taxon>
        <taxon>eudicotyledons</taxon>
        <taxon>Gunneridae</taxon>
        <taxon>Pentapetalae</taxon>
        <taxon>rosids</taxon>
        <taxon>fabids</taxon>
        <taxon>Fabales</taxon>
        <taxon>Fabaceae</taxon>
        <taxon>Papilionoideae</taxon>
        <taxon>50 kb inversion clade</taxon>
        <taxon>NPAAA clade</taxon>
        <taxon>Hologalegina</taxon>
        <taxon>IRL clade</taxon>
        <taxon>Trifolieae</taxon>
        <taxon>Trifolium</taxon>
    </lineage>
</organism>
<dbReference type="EMBL" id="LXQA010003247">
    <property type="protein sequence ID" value="MCH82134.1"/>
    <property type="molecule type" value="Genomic_DNA"/>
</dbReference>
<evidence type="ECO:0000313" key="3">
    <source>
        <dbReference type="EMBL" id="MCH82134.1"/>
    </source>
</evidence>
<dbReference type="Proteomes" id="UP000265520">
    <property type="component" value="Unassembled WGS sequence"/>
</dbReference>
<evidence type="ECO:0000313" key="4">
    <source>
        <dbReference type="Proteomes" id="UP000265520"/>
    </source>
</evidence>
<protein>
    <submittedName>
        <fullName evidence="3">Retrovirus-related pol polyprotein from transposon TNT 1-94</fullName>
    </submittedName>
</protein>
<proteinExistence type="predicted"/>
<accession>A0A392M7H3</accession>
<evidence type="ECO:0000259" key="2">
    <source>
        <dbReference type="Pfam" id="PF22936"/>
    </source>
</evidence>
<sequence>MVLAWLHRSISESIAKSVLWIDNAAAVWMNLRIRYSQSDIFRISDIQEDLYKFPAREQDYVIRFLKGLNKIFLHSKSQIMMMNPLPDIDRAFSLVIQQERELNSSVTSLVSSTDSSQLAMAMQVSSQQGNFSGKNGYKGKGQGSNSAKGNKLCTHCSRTNHIVESCFVKHGYPPGYRGKGKYQQNFGSQANSTVNEASGSTASSFGFTQEQYNNIMEFLQQSKANSQPQANSVTTSPFVLNSHSSSTSGKHSNLWILDTGATDHISFNLPSFTNCKNIVPIPVSLPNGSQIFASISGSIVISPSLTLHNVLYIPTFHVNLISVPKLASDNDCHLHFNANTCQILHNHSKEMIGTTNLQRGLYVLDSTILPSICNYVGNNPPDLWHLRLGHISDVEKATFSK</sequence>
<comment type="caution">
    <text evidence="3">The sequence shown here is derived from an EMBL/GenBank/DDBJ whole genome shotgun (WGS) entry which is preliminary data.</text>
</comment>
<feature type="compositionally biased region" description="Polar residues" evidence="1">
    <location>
        <begin position="223"/>
        <end position="241"/>
    </location>
</feature>
<keyword evidence="4" id="KW-1185">Reference proteome</keyword>
<reference evidence="3 4" key="1">
    <citation type="journal article" date="2018" name="Front. Plant Sci.">
        <title>Red Clover (Trifolium pratense) and Zigzag Clover (T. medium) - A Picture of Genomic Similarities and Differences.</title>
        <authorList>
            <person name="Dluhosova J."/>
            <person name="Istvanek J."/>
            <person name="Nedelnik J."/>
            <person name="Repkova J."/>
        </authorList>
    </citation>
    <scope>NUCLEOTIDE SEQUENCE [LARGE SCALE GENOMIC DNA]</scope>
    <source>
        <strain evidence="4">cv. 10/8</strain>
        <tissue evidence="3">Leaf</tissue>
    </source>
</reference>
<evidence type="ECO:0000256" key="1">
    <source>
        <dbReference type="SAM" id="MobiDB-lite"/>
    </source>
</evidence>
<feature type="domain" description="Retrovirus-related Pol polyprotein from transposon TNT 1-94-like beta-barrel" evidence="2">
    <location>
        <begin position="255"/>
        <end position="328"/>
    </location>
</feature>
<name>A0A392M7H3_9FABA</name>
<dbReference type="PANTHER" id="PTHR34222:SF99">
    <property type="entry name" value="PROTEIN, PUTATIVE-RELATED"/>
    <property type="match status" value="1"/>
</dbReference>
<gene>
    <name evidence="3" type="ORF">A2U01_0002931</name>
</gene>
<dbReference type="Pfam" id="PF22936">
    <property type="entry name" value="Pol_BBD"/>
    <property type="match status" value="1"/>
</dbReference>
<dbReference type="AlphaFoldDB" id="A0A392M7H3"/>